<dbReference type="Pfam" id="PF00069">
    <property type="entry name" value="Pkinase"/>
    <property type="match status" value="1"/>
</dbReference>
<evidence type="ECO:0000256" key="1">
    <source>
        <dbReference type="ARBA" id="ARBA00012513"/>
    </source>
</evidence>
<organism evidence="13 14">
    <name type="scientific">Oikopleura dioica</name>
    <name type="common">Tunicate</name>
    <dbReference type="NCBI Taxonomy" id="34765"/>
    <lineage>
        <taxon>Eukaryota</taxon>
        <taxon>Metazoa</taxon>
        <taxon>Chordata</taxon>
        <taxon>Tunicata</taxon>
        <taxon>Appendicularia</taxon>
        <taxon>Copelata</taxon>
        <taxon>Oikopleuridae</taxon>
        <taxon>Oikopleura</taxon>
    </lineage>
</organism>
<dbReference type="SMART" id="SM00220">
    <property type="entry name" value="S_TKc"/>
    <property type="match status" value="1"/>
</dbReference>
<dbReference type="InterPro" id="IPR001245">
    <property type="entry name" value="Ser-Thr/Tyr_kinase_cat_dom"/>
</dbReference>
<dbReference type="PROSITE" id="PS00108">
    <property type="entry name" value="PROTEIN_KINASE_ST"/>
    <property type="match status" value="1"/>
</dbReference>
<evidence type="ECO:0000256" key="10">
    <source>
        <dbReference type="RuleBase" id="RU000304"/>
    </source>
</evidence>
<keyword evidence="2 10" id="KW-0723">Serine/threonine-protein kinase</keyword>
<dbReference type="Gene3D" id="1.10.510.10">
    <property type="entry name" value="Transferase(Phosphotransferase) domain 1"/>
    <property type="match status" value="1"/>
</dbReference>
<keyword evidence="14" id="KW-1185">Reference proteome</keyword>
<evidence type="ECO:0000256" key="3">
    <source>
        <dbReference type="ARBA" id="ARBA00022679"/>
    </source>
</evidence>
<dbReference type="PANTHER" id="PTHR24346">
    <property type="entry name" value="MAP/MICROTUBULE AFFINITY-REGULATING KINASE"/>
    <property type="match status" value="1"/>
</dbReference>
<evidence type="ECO:0000256" key="4">
    <source>
        <dbReference type="ARBA" id="ARBA00022741"/>
    </source>
</evidence>
<dbReference type="EMBL" id="OU015569">
    <property type="protein sequence ID" value="CAG5098662.1"/>
    <property type="molecule type" value="Genomic_DNA"/>
</dbReference>
<reference evidence="13 14" key="1">
    <citation type="submission" date="2021-04" db="EMBL/GenBank/DDBJ databases">
        <authorList>
            <person name="Bliznina A."/>
        </authorList>
    </citation>
    <scope>NUCLEOTIDE SEQUENCE [LARGE SCALE GENOMIC DNA]</scope>
</reference>
<protein>
    <recommendedName>
        <fullName evidence="1">non-specific serine/threonine protein kinase</fullName>
        <ecNumber evidence="1">2.7.11.1</ecNumber>
    </recommendedName>
</protein>
<dbReference type="PRINTS" id="PR00109">
    <property type="entry name" value="TYRKINASE"/>
</dbReference>
<dbReference type="PROSITE" id="PS50011">
    <property type="entry name" value="PROTEIN_KINASE_DOM"/>
    <property type="match status" value="1"/>
</dbReference>
<evidence type="ECO:0000256" key="7">
    <source>
        <dbReference type="ARBA" id="ARBA00047899"/>
    </source>
</evidence>
<accession>A0ABN7SI80</accession>
<evidence type="ECO:0000256" key="11">
    <source>
        <dbReference type="SAM" id="MobiDB-lite"/>
    </source>
</evidence>
<evidence type="ECO:0000256" key="5">
    <source>
        <dbReference type="ARBA" id="ARBA00022777"/>
    </source>
</evidence>
<comment type="catalytic activity">
    <reaction evidence="8">
        <text>L-seryl-[protein] + ATP = O-phospho-L-seryl-[protein] + ADP + H(+)</text>
        <dbReference type="Rhea" id="RHEA:17989"/>
        <dbReference type="Rhea" id="RHEA-COMP:9863"/>
        <dbReference type="Rhea" id="RHEA-COMP:11604"/>
        <dbReference type="ChEBI" id="CHEBI:15378"/>
        <dbReference type="ChEBI" id="CHEBI:29999"/>
        <dbReference type="ChEBI" id="CHEBI:30616"/>
        <dbReference type="ChEBI" id="CHEBI:83421"/>
        <dbReference type="ChEBI" id="CHEBI:456216"/>
        <dbReference type="EC" id="2.7.11.1"/>
    </reaction>
</comment>
<dbReference type="Proteomes" id="UP001158576">
    <property type="component" value="Chromosome XSR"/>
</dbReference>
<evidence type="ECO:0000256" key="8">
    <source>
        <dbReference type="ARBA" id="ARBA00048679"/>
    </source>
</evidence>
<evidence type="ECO:0000256" key="6">
    <source>
        <dbReference type="ARBA" id="ARBA00022840"/>
    </source>
</evidence>
<keyword evidence="5" id="KW-0418">Kinase</keyword>
<evidence type="ECO:0000313" key="14">
    <source>
        <dbReference type="Proteomes" id="UP001158576"/>
    </source>
</evidence>
<feature type="domain" description="Protein kinase" evidence="12">
    <location>
        <begin position="36"/>
        <end position="301"/>
    </location>
</feature>
<feature type="binding site" evidence="9">
    <location>
        <position position="68"/>
    </location>
    <ligand>
        <name>ATP</name>
        <dbReference type="ChEBI" id="CHEBI:30616"/>
    </ligand>
</feature>
<comment type="catalytic activity">
    <reaction evidence="7">
        <text>L-threonyl-[protein] + ATP = O-phospho-L-threonyl-[protein] + ADP + H(+)</text>
        <dbReference type="Rhea" id="RHEA:46608"/>
        <dbReference type="Rhea" id="RHEA-COMP:11060"/>
        <dbReference type="Rhea" id="RHEA-COMP:11605"/>
        <dbReference type="ChEBI" id="CHEBI:15378"/>
        <dbReference type="ChEBI" id="CHEBI:30013"/>
        <dbReference type="ChEBI" id="CHEBI:30616"/>
        <dbReference type="ChEBI" id="CHEBI:61977"/>
        <dbReference type="ChEBI" id="CHEBI:456216"/>
        <dbReference type="EC" id="2.7.11.1"/>
    </reaction>
</comment>
<keyword evidence="4 9" id="KW-0547">Nucleotide-binding</keyword>
<sequence length="313" mass="35791">MPGNLVRLRDRKNKRPLSSRTPAVPKFPPASQAPGIKSINHIGSGAYGDVFHCRRNPEEDPPRALAAKVIYKLDPAKERPDKVESFNKFLHREIEVTQTLDHRNVIKYVTHFDNEKNVILVVEHAFHGDLLNYLRLHDLSGYNDFPRATNFCAQIVRGITYLHQRDIIHRDLKLENILVGKNERLMISDFGFARVMRPEDRSDTYCGSAAYAPPEILQTKSYSGMSVDIWALGCMIFCILTGSMPFRDSTLRDLMEEQANGAQVGPEIPDNLGIQPILNDIWSFYPGNRPEIEDFHATPWLERYFNPDAMEID</sequence>
<evidence type="ECO:0000313" key="13">
    <source>
        <dbReference type="EMBL" id="CAG5098662.1"/>
    </source>
</evidence>
<feature type="region of interest" description="Disordered" evidence="11">
    <location>
        <begin position="1"/>
        <end position="35"/>
    </location>
</feature>
<comment type="similarity">
    <text evidence="10">Belongs to the protein kinase superfamily.</text>
</comment>
<evidence type="ECO:0000256" key="9">
    <source>
        <dbReference type="PROSITE-ProRule" id="PRU10141"/>
    </source>
</evidence>
<dbReference type="PANTHER" id="PTHR24346:SF82">
    <property type="entry name" value="KP78A-RELATED"/>
    <property type="match status" value="1"/>
</dbReference>
<keyword evidence="6 9" id="KW-0067">ATP-binding</keyword>
<dbReference type="InterPro" id="IPR000719">
    <property type="entry name" value="Prot_kinase_dom"/>
</dbReference>
<dbReference type="PROSITE" id="PS00107">
    <property type="entry name" value="PROTEIN_KINASE_ATP"/>
    <property type="match status" value="1"/>
</dbReference>
<gene>
    <name evidence="13" type="ORF">OKIOD_LOCUS7428</name>
</gene>
<dbReference type="InterPro" id="IPR017441">
    <property type="entry name" value="Protein_kinase_ATP_BS"/>
</dbReference>
<keyword evidence="3" id="KW-0808">Transferase</keyword>
<dbReference type="InterPro" id="IPR008271">
    <property type="entry name" value="Ser/Thr_kinase_AS"/>
</dbReference>
<evidence type="ECO:0000256" key="2">
    <source>
        <dbReference type="ARBA" id="ARBA00022527"/>
    </source>
</evidence>
<name>A0ABN7SI80_OIKDI</name>
<dbReference type="SUPFAM" id="SSF56112">
    <property type="entry name" value="Protein kinase-like (PK-like)"/>
    <property type="match status" value="1"/>
</dbReference>
<dbReference type="EC" id="2.7.11.1" evidence="1"/>
<evidence type="ECO:0000259" key="12">
    <source>
        <dbReference type="PROSITE" id="PS50011"/>
    </source>
</evidence>
<proteinExistence type="inferred from homology"/>
<dbReference type="InterPro" id="IPR011009">
    <property type="entry name" value="Kinase-like_dom_sf"/>
</dbReference>